<name>A0ABP6MRT0_9ACTN</name>
<feature type="compositionally biased region" description="Basic and acidic residues" evidence="1">
    <location>
        <begin position="51"/>
        <end position="60"/>
    </location>
</feature>
<dbReference type="Proteomes" id="UP001501637">
    <property type="component" value="Unassembled WGS sequence"/>
</dbReference>
<protein>
    <submittedName>
        <fullName evidence="2">Uncharacterized protein</fullName>
    </submittedName>
</protein>
<accession>A0ABP6MRT0</accession>
<feature type="compositionally biased region" description="Pro residues" evidence="1">
    <location>
        <begin position="19"/>
        <end position="33"/>
    </location>
</feature>
<keyword evidence="3" id="KW-1185">Reference proteome</keyword>
<sequence>MGDKEEQYDSESDGGLGPTPQPPHEGALPPPSPLHDNRNPLPHGHHPSPGRPHDRASPAN</sequence>
<evidence type="ECO:0000256" key="1">
    <source>
        <dbReference type="SAM" id="MobiDB-lite"/>
    </source>
</evidence>
<dbReference type="EMBL" id="BAAAUG010000090">
    <property type="protein sequence ID" value="GAA3121628.1"/>
    <property type="molecule type" value="Genomic_DNA"/>
</dbReference>
<proteinExistence type="predicted"/>
<evidence type="ECO:0000313" key="2">
    <source>
        <dbReference type="EMBL" id="GAA3121628.1"/>
    </source>
</evidence>
<organism evidence="2 3">
    <name type="scientific">Streptomyces rectiviolaceus</name>
    <dbReference type="NCBI Taxonomy" id="332591"/>
    <lineage>
        <taxon>Bacteria</taxon>
        <taxon>Bacillati</taxon>
        <taxon>Actinomycetota</taxon>
        <taxon>Actinomycetes</taxon>
        <taxon>Kitasatosporales</taxon>
        <taxon>Streptomycetaceae</taxon>
        <taxon>Streptomyces</taxon>
    </lineage>
</organism>
<feature type="region of interest" description="Disordered" evidence="1">
    <location>
        <begin position="1"/>
        <end position="60"/>
    </location>
</feature>
<evidence type="ECO:0000313" key="3">
    <source>
        <dbReference type="Proteomes" id="UP001501637"/>
    </source>
</evidence>
<comment type="caution">
    <text evidence="2">The sequence shown here is derived from an EMBL/GenBank/DDBJ whole genome shotgun (WGS) entry which is preliminary data.</text>
</comment>
<reference evidence="3" key="1">
    <citation type="journal article" date="2019" name="Int. J. Syst. Evol. Microbiol.">
        <title>The Global Catalogue of Microorganisms (GCM) 10K type strain sequencing project: providing services to taxonomists for standard genome sequencing and annotation.</title>
        <authorList>
            <consortium name="The Broad Institute Genomics Platform"/>
            <consortium name="The Broad Institute Genome Sequencing Center for Infectious Disease"/>
            <person name="Wu L."/>
            <person name="Ma J."/>
        </authorList>
    </citation>
    <scope>NUCLEOTIDE SEQUENCE [LARGE SCALE GENOMIC DNA]</scope>
    <source>
        <strain evidence="3">JCM 9092</strain>
    </source>
</reference>
<gene>
    <name evidence="2" type="ORF">GCM10010449_49400</name>
</gene>